<dbReference type="PANTHER" id="PTHR30629:SF2">
    <property type="entry name" value="PROPHAGE INTEGRASE INTS-RELATED"/>
    <property type="match status" value="1"/>
</dbReference>
<dbReference type="InterPro" id="IPR025166">
    <property type="entry name" value="Integrase_DNA_bind_dom"/>
</dbReference>
<dbReference type="EMBL" id="CP000356">
    <property type="protein sequence ID" value="ABF54107.1"/>
    <property type="molecule type" value="Genomic_DNA"/>
</dbReference>
<dbReference type="AlphaFoldDB" id="Q1GQG5"/>
<gene>
    <name evidence="4" type="ordered locus">Sala_2399</name>
</gene>
<dbReference type="InterPro" id="IPR038488">
    <property type="entry name" value="Integrase_DNA-bd_sf"/>
</dbReference>
<dbReference type="eggNOG" id="COG0582">
    <property type="taxonomic scope" value="Bacteria"/>
</dbReference>
<dbReference type="GO" id="GO:0015074">
    <property type="term" value="P:DNA integration"/>
    <property type="evidence" value="ECO:0007669"/>
    <property type="project" value="UniProtKB-KW"/>
</dbReference>
<comment type="similarity">
    <text evidence="1">Belongs to the 'phage' integrase family.</text>
</comment>
<keyword evidence="2" id="KW-0229">DNA integration</keyword>
<sequence length="137" mass="15296">MMPTGKLTKRAIDALAVPDSKQLIYWDSEVKGFGLRVLPSGLKTFVVQYRNAEGIKRRMNLGRFGVLTVDTARDLAKLKLAEVIVGEDPADKVRQVRKGMTVAEMCDWYLEEARAGNILGVWSQHVMVGFDDKDIGL</sequence>
<dbReference type="Pfam" id="PF13356">
    <property type="entry name" value="Arm-DNA-bind_3"/>
    <property type="match status" value="1"/>
</dbReference>
<organism evidence="4 5">
    <name type="scientific">Sphingopyxis alaskensis (strain DSM 13593 / LMG 18877 / RB2256)</name>
    <name type="common">Sphingomonas alaskensis</name>
    <dbReference type="NCBI Taxonomy" id="317655"/>
    <lineage>
        <taxon>Bacteria</taxon>
        <taxon>Pseudomonadati</taxon>
        <taxon>Pseudomonadota</taxon>
        <taxon>Alphaproteobacteria</taxon>
        <taxon>Sphingomonadales</taxon>
        <taxon>Sphingomonadaceae</taxon>
        <taxon>Sphingopyxis</taxon>
    </lineage>
</organism>
<evidence type="ECO:0000256" key="1">
    <source>
        <dbReference type="ARBA" id="ARBA00008857"/>
    </source>
</evidence>
<evidence type="ECO:0000259" key="3">
    <source>
        <dbReference type="Pfam" id="PF13356"/>
    </source>
</evidence>
<dbReference type="InterPro" id="IPR050808">
    <property type="entry name" value="Phage_Integrase"/>
</dbReference>
<dbReference type="Proteomes" id="UP000006578">
    <property type="component" value="Chromosome"/>
</dbReference>
<dbReference type="KEGG" id="sal:Sala_2399"/>
<dbReference type="HOGENOM" id="CLU_1863881_0_0_5"/>
<keyword evidence="5" id="KW-1185">Reference proteome</keyword>
<proteinExistence type="inferred from homology"/>
<feature type="domain" description="Integrase DNA-binding" evidence="3">
    <location>
        <begin position="7"/>
        <end position="95"/>
    </location>
</feature>
<evidence type="ECO:0000256" key="2">
    <source>
        <dbReference type="ARBA" id="ARBA00022908"/>
    </source>
</evidence>
<name>Q1GQG5_SPHAL</name>
<dbReference type="Gene3D" id="3.30.160.390">
    <property type="entry name" value="Integrase, DNA-binding domain"/>
    <property type="match status" value="1"/>
</dbReference>
<evidence type="ECO:0000313" key="4">
    <source>
        <dbReference type="EMBL" id="ABF54107.1"/>
    </source>
</evidence>
<protein>
    <recommendedName>
        <fullName evidence="3">Integrase DNA-binding domain-containing protein</fullName>
    </recommendedName>
</protein>
<evidence type="ECO:0000313" key="5">
    <source>
        <dbReference type="Proteomes" id="UP000006578"/>
    </source>
</evidence>
<reference evidence="4 5" key="1">
    <citation type="journal article" date="2009" name="Proc. Natl. Acad. Sci. U.S.A.">
        <title>The genomic basis of trophic strategy in marine bacteria.</title>
        <authorList>
            <person name="Lauro F.M."/>
            <person name="McDougald D."/>
            <person name="Thomas T."/>
            <person name="Williams T.J."/>
            <person name="Egan S."/>
            <person name="Rice S."/>
            <person name="DeMaere M.Z."/>
            <person name="Ting L."/>
            <person name="Ertan H."/>
            <person name="Johnson J."/>
            <person name="Ferriera S."/>
            <person name="Lapidus A."/>
            <person name="Anderson I."/>
            <person name="Kyrpides N."/>
            <person name="Munk A.C."/>
            <person name="Detter C."/>
            <person name="Han C.S."/>
            <person name="Brown M.V."/>
            <person name="Robb F.T."/>
            <person name="Kjelleberg S."/>
            <person name="Cavicchioli R."/>
        </authorList>
    </citation>
    <scope>NUCLEOTIDE SEQUENCE [LARGE SCALE GENOMIC DNA]</scope>
    <source>
        <strain evidence="5">DSM 13593 / LMG 18877 / RB2256</strain>
    </source>
</reference>
<dbReference type="PANTHER" id="PTHR30629">
    <property type="entry name" value="PROPHAGE INTEGRASE"/>
    <property type="match status" value="1"/>
</dbReference>
<dbReference type="STRING" id="317655.Sala_2399"/>
<accession>Q1GQG5</accession>